<feature type="compositionally biased region" description="Basic and acidic residues" evidence="1">
    <location>
        <begin position="320"/>
        <end position="342"/>
    </location>
</feature>
<keyword evidence="3" id="KW-1185">Reference proteome</keyword>
<dbReference type="AlphaFoldDB" id="A0AAU6WB66"/>
<dbReference type="CDD" id="cd00085">
    <property type="entry name" value="HNHc"/>
    <property type="match status" value="1"/>
</dbReference>
<dbReference type="InterPro" id="IPR003615">
    <property type="entry name" value="HNH_nuc"/>
</dbReference>
<name>A0AAU6WB66_9MICC</name>
<dbReference type="RefSeq" id="WP_345469137.1">
    <property type="nucleotide sequence ID" value="NZ_CP125942.1"/>
</dbReference>
<keyword evidence="2" id="KW-0255">Endonuclease</keyword>
<gene>
    <name evidence="2" type="ORF">QMQ05_08335</name>
</gene>
<reference evidence="2 3" key="1">
    <citation type="submission" date="2023-05" db="EMBL/GenBank/DDBJ databases">
        <title>Glutamicibacter sp. B1, complete genome.</title>
        <authorList>
            <person name="Long Y.H."/>
            <person name="Fang T."/>
            <person name="Li X.Y."/>
        </authorList>
    </citation>
    <scope>NUCLEOTIDE SEQUENCE [LARGE SCALE GENOMIC DNA]</scope>
    <source>
        <strain evidence="2 3">B1</strain>
    </source>
</reference>
<feature type="region of interest" description="Disordered" evidence="1">
    <location>
        <begin position="289"/>
        <end position="411"/>
    </location>
</feature>
<evidence type="ECO:0000256" key="1">
    <source>
        <dbReference type="SAM" id="MobiDB-lite"/>
    </source>
</evidence>
<protein>
    <submittedName>
        <fullName evidence="2">HNH endonuclease signature motif containing protein</fullName>
    </submittedName>
</protein>
<dbReference type="EMBL" id="CP125942">
    <property type="protein sequence ID" value="XAO44393.1"/>
    <property type="molecule type" value="Genomic_DNA"/>
</dbReference>
<feature type="region of interest" description="Disordered" evidence="1">
    <location>
        <begin position="576"/>
        <end position="634"/>
    </location>
</feature>
<feature type="compositionally biased region" description="Polar residues" evidence="1">
    <location>
        <begin position="615"/>
        <end position="634"/>
    </location>
</feature>
<feature type="compositionally biased region" description="Basic and acidic residues" evidence="1">
    <location>
        <begin position="576"/>
        <end position="585"/>
    </location>
</feature>
<dbReference type="GO" id="GO:0004519">
    <property type="term" value="F:endonuclease activity"/>
    <property type="evidence" value="ECO:0007669"/>
    <property type="project" value="UniProtKB-KW"/>
</dbReference>
<feature type="compositionally biased region" description="Polar residues" evidence="1">
    <location>
        <begin position="395"/>
        <end position="410"/>
    </location>
</feature>
<feature type="compositionally biased region" description="Acidic residues" evidence="1">
    <location>
        <begin position="370"/>
        <end position="393"/>
    </location>
</feature>
<accession>A0AAU6WB66</accession>
<sequence>MNTAALLVALRELCRASWTLGPQLTTAMLVQLGALCLKILSSIGALVYQSEDPRMVLLQLDLLERFDQEVQQQKLSLALNAEVTGAHALSLSTFDELRRLPDYPEALTEAYFAQPAERTSGRTYYSNTAEVIAGWLGINYFEAQRRIDDAHLLIGRRTLDGSICEPRFEQLAALFASGTVDRRRIARVSRQLEKLEPEDTIFDGVPSQLQARSADGTLLETNAAQALADLSPVEARKHIDAEISRYKETHGLVIPPKLGFFIGRVIGGVHCFYLRTDATQAEVFHSVAAQSSNKRTKAGKAARGTDVGQDTTADPEQESADQHSGDQHSGDQHQAAENDCKEPIPPTPDWLISEQPMPPWAQTQTAAEETAAEDADAEETAATENTDGQDADSESAASGQSSPDNAQDPSPAQRRLNALMAILVAPVSGAKRKAIVPKVLVYMWLSDLQNLAEAHGVSAHSVDIPPGELRKLLANAGIIPLVLGSNSQPLDMGRSQRFHKGAIRTAIMARDRGCIVPGCTTPPEKVEVDHYEVSWSEGGETSVRSGAGMCTNEHQQRHSEQIKVVNVDGLPHVILPEHLDPEQKPRRNTYWGALQVDDCPTSNMPSDPPTPNNPSAPQSPETEANTDPDTNPTP</sequence>
<organism evidence="2 3">
    <name type="scientific">Glutamicibacter ectropisis</name>
    <dbReference type="NCBI Taxonomy" id="3046593"/>
    <lineage>
        <taxon>Bacteria</taxon>
        <taxon>Bacillati</taxon>
        <taxon>Actinomycetota</taxon>
        <taxon>Actinomycetes</taxon>
        <taxon>Micrococcales</taxon>
        <taxon>Micrococcaceae</taxon>
        <taxon>Glutamicibacter</taxon>
    </lineage>
</organism>
<dbReference type="KEGG" id="gey:QMQ05_08335"/>
<dbReference type="Proteomes" id="UP001486888">
    <property type="component" value="Chromosome"/>
</dbReference>
<evidence type="ECO:0000313" key="2">
    <source>
        <dbReference type="EMBL" id="XAO44393.1"/>
    </source>
</evidence>
<proteinExistence type="predicted"/>
<keyword evidence="2" id="KW-0378">Hydrolase</keyword>
<evidence type="ECO:0000313" key="3">
    <source>
        <dbReference type="Proteomes" id="UP001486888"/>
    </source>
</evidence>
<keyword evidence="2" id="KW-0540">Nuclease</keyword>